<name>A0A1U7CZ16_9BACT</name>
<feature type="region of interest" description="Disordered" evidence="5">
    <location>
        <begin position="16"/>
        <end position="101"/>
    </location>
</feature>
<dbReference type="Pfam" id="PF01476">
    <property type="entry name" value="LysM"/>
    <property type="match status" value="1"/>
</dbReference>
<dbReference type="STRING" id="1387353.BSF38_05725"/>
<keyword evidence="8" id="KW-1185">Reference proteome</keyword>
<comment type="subcellular location">
    <subcellularLocation>
        <location evidence="1">Membrane</location>
    </subcellularLocation>
</comment>
<accession>A0A1U7CZ16</accession>
<organism evidence="7 8">
    <name type="scientific">Paludisphaera borealis</name>
    <dbReference type="NCBI Taxonomy" id="1387353"/>
    <lineage>
        <taxon>Bacteria</taxon>
        <taxon>Pseudomonadati</taxon>
        <taxon>Planctomycetota</taxon>
        <taxon>Planctomycetia</taxon>
        <taxon>Isosphaerales</taxon>
        <taxon>Isosphaeraceae</taxon>
        <taxon>Paludisphaera</taxon>
    </lineage>
</organism>
<dbReference type="Gene3D" id="3.10.350.10">
    <property type="entry name" value="LysM domain"/>
    <property type="match status" value="1"/>
</dbReference>
<feature type="region of interest" description="Disordered" evidence="5">
    <location>
        <begin position="781"/>
        <end position="835"/>
    </location>
</feature>
<dbReference type="GO" id="GO:0016020">
    <property type="term" value="C:membrane"/>
    <property type="evidence" value="ECO:0007669"/>
    <property type="project" value="UniProtKB-SubCell"/>
</dbReference>
<dbReference type="EMBL" id="CP019082">
    <property type="protein sequence ID" value="APW64133.1"/>
    <property type="molecule type" value="Genomic_DNA"/>
</dbReference>
<sequence>MSEFLLGLGLLLAPGGGLSARAQSPVDSPAMTPAPSDAPPFAAGSPFAASAEGKPPAPPTPSIGRSSQNEAGGPTAAPLPSASSTRGQTRPATRDDAPQIDFDQADGLITLHTDELDVRRLLEVISRRSGLNLAISPKVQGTITANFEKVSIQELLRAVLKLANLVEKVDGEIHFIYSREEVGKEALSAKKERTVIKVYRLNYIRADEMMVMIAPFLSDDVGKKRFATTANYQYGISESSTLTTGGMGSTSSGGGGGGMAGAGGGSVAASGGTIQRGTQPVTGGLSYSDNDTLVIQDYETNIKVIDQIIQRLDVQPVQVLIEAVIISVELTKDTQLGVNFAVVDHLGQQLGTIGSGAAINSNVGFTPSQVLTAAGKIAASTADPTGFASGANGIKYGFVANNVTGFINALETLGSTKILASPRILVLNKQRAEIQLGERLGFRTLSQNFTSTIQQVQFLNTGTLLRIRPFVSSDGMVRMEIHPERSQGAVTDDLPNVTTAQLTTNVMVANGSTLVIGGLMEEEDVYNQTGLPGLSRLPALGHLFGLKDKLGRRRELVVLLTPHIWTAGPAPLHGADLARAGRAGNPDGVKQAAADVRPTAPATAPPLADLALAPGPEPIPIPVPAPLRVEQPPSASLTPTTIDRAASPPGEPVLLDVGSRIDAMRAGRLVPSAPILASPPITSRDAPKPKADPAVALAGYKAEAPAAPKKVAGRRHAVRVGETFETIAKSYYGSPRFSRALWWANRGAIAWPGALAVGKQIVIPPVDDLDRKMLGPQQAAIEPSALPTLEPIAAQPPGVRHAPPSRPAPSPAPRVDPEVQPARAPKPRDEVDPATSSAIHVVRPNETLRGIARAWFGDDSRAGEIAELNRDLLQAEGRPRVGQRLILPTGASSARPAP</sequence>
<dbReference type="InterPro" id="IPR018392">
    <property type="entry name" value="LysM"/>
</dbReference>
<feature type="region of interest" description="Disordered" evidence="5">
    <location>
        <begin position="628"/>
        <end position="651"/>
    </location>
</feature>
<keyword evidence="2" id="KW-0732">Signal</keyword>
<dbReference type="InterPro" id="IPR036779">
    <property type="entry name" value="LysM_dom_sf"/>
</dbReference>
<dbReference type="Proteomes" id="UP000186309">
    <property type="component" value="Chromosome"/>
</dbReference>
<dbReference type="InterPro" id="IPR001775">
    <property type="entry name" value="GspD/PilQ"/>
</dbReference>
<evidence type="ECO:0000256" key="5">
    <source>
        <dbReference type="SAM" id="MobiDB-lite"/>
    </source>
</evidence>
<feature type="compositionally biased region" description="Pro residues" evidence="5">
    <location>
        <begin position="804"/>
        <end position="814"/>
    </location>
</feature>
<dbReference type="PROSITE" id="PS51782">
    <property type="entry name" value="LYSM"/>
    <property type="match status" value="1"/>
</dbReference>
<evidence type="ECO:0000313" key="8">
    <source>
        <dbReference type="Proteomes" id="UP000186309"/>
    </source>
</evidence>
<evidence type="ECO:0000256" key="2">
    <source>
        <dbReference type="ARBA" id="ARBA00022729"/>
    </source>
</evidence>
<dbReference type="Pfam" id="PF00263">
    <property type="entry name" value="Secretin"/>
    <property type="match status" value="1"/>
</dbReference>
<feature type="region of interest" description="Disordered" evidence="5">
    <location>
        <begin position="579"/>
        <end position="604"/>
    </location>
</feature>
<gene>
    <name evidence="7" type="primary">xpsD</name>
    <name evidence="7" type="ORF">BSF38_05725</name>
</gene>
<evidence type="ECO:0000256" key="3">
    <source>
        <dbReference type="ARBA" id="ARBA00023136"/>
    </source>
</evidence>
<dbReference type="CDD" id="cd00118">
    <property type="entry name" value="LysM"/>
    <property type="match status" value="2"/>
</dbReference>
<dbReference type="AlphaFoldDB" id="A0A1U7CZ16"/>
<dbReference type="KEGG" id="pbor:BSF38_05725"/>
<dbReference type="InterPro" id="IPR038591">
    <property type="entry name" value="NolW-like_sf"/>
</dbReference>
<dbReference type="PANTHER" id="PTHR30332:SF24">
    <property type="entry name" value="SECRETIN GSPD-RELATED"/>
    <property type="match status" value="1"/>
</dbReference>
<reference evidence="8" key="1">
    <citation type="submission" date="2016-12" db="EMBL/GenBank/DDBJ databases">
        <title>Comparative genomics of four Isosphaeraceae planctomycetes: a common pool of plasmids and glycoside hydrolase genes.</title>
        <authorList>
            <person name="Ivanova A."/>
        </authorList>
    </citation>
    <scope>NUCLEOTIDE SEQUENCE [LARGE SCALE GENOMIC DNA]</scope>
    <source>
        <strain evidence="8">PX4</strain>
    </source>
</reference>
<dbReference type="GO" id="GO:0015627">
    <property type="term" value="C:type II protein secretion system complex"/>
    <property type="evidence" value="ECO:0007669"/>
    <property type="project" value="TreeGrafter"/>
</dbReference>
<evidence type="ECO:0000256" key="4">
    <source>
        <dbReference type="RuleBase" id="RU004003"/>
    </source>
</evidence>
<feature type="compositionally biased region" description="Polar residues" evidence="5">
    <location>
        <begin position="81"/>
        <end position="91"/>
    </location>
</feature>
<dbReference type="GO" id="GO:0009306">
    <property type="term" value="P:protein secretion"/>
    <property type="evidence" value="ECO:0007669"/>
    <property type="project" value="InterPro"/>
</dbReference>
<dbReference type="PANTHER" id="PTHR30332">
    <property type="entry name" value="PROBABLE GENERAL SECRETION PATHWAY PROTEIN D"/>
    <property type="match status" value="1"/>
</dbReference>
<proteinExistence type="inferred from homology"/>
<dbReference type="SMART" id="SM00257">
    <property type="entry name" value="LysM"/>
    <property type="match status" value="2"/>
</dbReference>
<feature type="compositionally biased region" description="Low complexity" evidence="5">
    <location>
        <begin position="33"/>
        <end position="51"/>
    </location>
</feature>
<comment type="similarity">
    <text evidence="4">Belongs to the bacterial secretin family.</text>
</comment>
<feature type="domain" description="LysM" evidence="6">
    <location>
        <begin position="838"/>
        <end position="887"/>
    </location>
</feature>
<evidence type="ECO:0000256" key="1">
    <source>
        <dbReference type="ARBA" id="ARBA00004370"/>
    </source>
</evidence>
<protein>
    <submittedName>
        <fullName evidence="7">Type II secretion system protein D</fullName>
    </submittedName>
</protein>
<evidence type="ECO:0000259" key="6">
    <source>
        <dbReference type="PROSITE" id="PS51782"/>
    </source>
</evidence>
<dbReference type="InterPro" id="IPR004846">
    <property type="entry name" value="T2SS/T3SS_dom"/>
</dbReference>
<feature type="compositionally biased region" description="Low complexity" evidence="5">
    <location>
        <begin position="592"/>
        <end position="604"/>
    </location>
</feature>
<dbReference type="InterPro" id="IPR050810">
    <property type="entry name" value="Bact_Secretion_Sys_Channel"/>
</dbReference>
<evidence type="ECO:0000313" key="7">
    <source>
        <dbReference type="EMBL" id="APW64133.1"/>
    </source>
</evidence>
<dbReference type="Gene3D" id="3.30.1370.130">
    <property type="match status" value="1"/>
</dbReference>
<dbReference type="Gene3D" id="3.30.1370.120">
    <property type="match status" value="1"/>
</dbReference>
<keyword evidence="3" id="KW-0472">Membrane</keyword>
<dbReference type="PRINTS" id="PR00811">
    <property type="entry name" value="BCTERIALGSPD"/>
</dbReference>